<evidence type="ECO:0000256" key="3">
    <source>
        <dbReference type="ARBA" id="ARBA00022448"/>
    </source>
</evidence>
<name>A0A1H6QQ54_9BACT</name>
<keyword evidence="9" id="KW-0472">Membrane</keyword>
<dbReference type="PANTHER" id="PTHR33446">
    <property type="entry name" value="PROTEIN TONB-RELATED"/>
    <property type="match status" value="1"/>
</dbReference>
<evidence type="ECO:0000313" key="12">
    <source>
        <dbReference type="Proteomes" id="UP000199532"/>
    </source>
</evidence>
<dbReference type="AlphaFoldDB" id="A0A1H6QQ54"/>
<keyword evidence="8" id="KW-1133">Transmembrane helix</keyword>
<evidence type="ECO:0000256" key="9">
    <source>
        <dbReference type="ARBA" id="ARBA00023136"/>
    </source>
</evidence>
<sequence length="172" mass="19451">MFRKIFTYTLILLLLVMENSMWVGHPEIILMSKISIDTGRVITDAPKQLFRDDMPNALQHERQLQDNRVFGAYEQPPTFPGGTKALFSFIRANLKMPAKGKKAGISGRVFVAFTVEDTGEIKYINIVKGLGFGCDQEAVRLINSMPNWRPGTISGKPVRVRFNLPISFIFED</sequence>
<evidence type="ECO:0000256" key="4">
    <source>
        <dbReference type="ARBA" id="ARBA00022475"/>
    </source>
</evidence>
<dbReference type="EMBL" id="FNXY01000001">
    <property type="protein sequence ID" value="SEI45791.1"/>
    <property type="molecule type" value="Genomic_DNA"/>
</dbReference>
<dbReference type="InterPro" id="IPR051045">
    <property type="entry name" value="TonB-dependent_transducer"/>
</dbReference>
<dbReference type="GO" id="GO:0098797">
    <property type="term" value="C:plasma membrane protein complex"/>
    <property type="evidence" value="ECO:0007669"/>
    <property type="project" value="TreeGrafter"/>
</dbReference>
<evidence type="ECO:0000256" key="7">
    <source>
        <dbReference type="ARBA" id="ARBA00022927"/>
    </source>
</evidence>
<dbReference type="PROSITE" id="PS52015">
    <property type="entry name" value="TONB_CTD"/>
    <property type="match status" value="1"/>
</dbReference>
<dbReference type="GO" id="GO:0055085">
    <property type="term" value="P:transmembrane transport"/>
    <property type="evidence" value="ECO:0007669"/>
    <property type="project" value="InterPro"/>
</dbReference>
<organism evidence="11 12">
    <name type="scientific">Dyadobacter koreensis</name>
    <dbReference type="NCBI Taxonomy" id="408657"/>
    <lineage>
        <taxon>Bacteria</taxon>
        <taxon>Pseudomonadati</taxon>
        <taxon>Bacteroidota</taxon>
        <taxon>Cytophagia</taxon>
        <taxon>Cytophagales</taxon>
        <taxon>Spirosomataceae</taxon>
        <taxon>Dyadobacter</taxon>
    </lineage>
</organism>
<dbReference type="GO" id="GO:0015031">
    <property type="term" value="P:protein transport"/>
    <property type="evidence" value="ECO:0007669"/>
    <property type="project" value="UniProtKB-KW"/>
</dbReference>
<keyword evidence="7" id="KW-0653">Protein transport</keyword>
<dbReference type="Gene3D" id="3.30.1150.10">
    <property type="match status" value="1"/>
</dbReference>
<evidence type="ECO:0000256" key="2">
    <source>
        <dbReference type="ARBA" id="ARBA00006555"/>
    </source>
</evidence>
<dbReference type="Pfam" id="PF03544">
    <property type="entry name" value="TonB_C"/>
    <property type="match status" value="1"/>
</dbReference>
<dbReference type="SUPFAM" id="SSF74653">
    <property type="entry name" value="TolA/TonB C-terminal domain"/>
    <property type="match status" value="1"/>
</dbReference>
<evidence type="ECO:0000313" key="11">
    <source>
        <dbReference type="EMBL" id="SEI45791.1"/>
    </source>
</evidence>
<dbReference type="GO" id="GO:0031992">
    <property type="term" value="F:energy transducer activity"/>
    <property type="evidence" value="ECO:0007669"/>
    <property type="project" value="TreeGrafter"/>
</dbReference>
<comment type="subcellular location">
    <subcellularLocation>
        <location evidence="1">Cell inner membrane</location>
        <topology evidence="1">Single-pass membrane protein</topology>
        <orientation evidence="1">Periplasmic side</orientation>
    </subcellularLocation>
</comment>
<dbReference type="OrthoDB" id="9812355at2"/>
<evidence type="ECO:0000256" key="8">
    <source>
        <dbReference type="ARBA" id="ARBA00022989"/>
    </source>
</evidence>
<dbReference type="InterPro" id="IPR037682">
    <property type="entry name" value="TonB_C"/>
</dbReference>
<keyword evidence="4" id="KW-1003">Cell membrane</keyword>
<evidence type="ECO:0000256" key="1">
    <source>
        <dbReference type="ARBA" id="ARBA00004383"/>
    </source>
</evidence>
<protein>
    <submittedName>
        <fullName evidence="11">TonB family C-terminal domain-containing protein</fullName>
    </submittedName>
</protein>
<feature type="domain" description="TonB C-terminal" evidence="10">
    <location>
        <begin position="81"/>
        <end position="172"/>
    </location>
</feature>
<keyword evidence="12" id="KW-1185">Reference proteome</keyword>
<gene>
    <name evidence="11" type="ORF">SAMN04487995_0893</name>
</gene>
<keyword evidence="3" id="KW-0813">Transport</keyword>
<keyword evidence="5" id="KW-0997">Cell inner membrane</keyword>
<keyword evidence="6" id="KW-0812">Transmembrane</keyword>
<dbReference type="PANTHER" id="PTHR33446:SF2">
    <property type="entry name" value="PROTEIN TONB"/>
    <property type="match status" value="1"/>
</dbReference>
<dbReference type="NCBIfam" id="TIGR01352">
    <property type="entry name" value="tonB_Cterm"/>
    <property type="match status" value="1"/>
</dbReference>
<dbReference type="Proteomes" id="UP000199532">
    <property type="component" value="Unassembled WGS sequence"/>
</dbReference>
<dbReference type="InterPro" id="IPR006260">
    <property type="entry name" value="TonB/TolA_C"/>
</dbReference>
<evidence type="ECO:0000256" key="6">
    <source>
        <dbReference type="ARBA" id="ARBA00022692"/>
    </source>
</evidence>
<proteinExistence type="inferred from homology"/>
<accession>A0A1H6QQ54</accession>
<evidence type="ECO:0000256" key="5">
    <source>
        <dbReference type="ARBA" id="ARBA00022519"/>
    </source>
</evidence>
<evidence type="ECO:0000259" key="10">
    <source>
        <dbReference type="PROSITE" id="PS52015"/>
    </source>
</evidence>
<comment type="similarity">
    <text evidence="2">Belongs to the TonB family.</text>
</comment>
<reference evidence="11 12" key="1">
    <citation type="submission" date="2016-10" db="EMBL/GenBank/DDBJ databases">
        <authorList>
            <person name="de Groot N.N."/>
        </authorList>
    </citation>
    <scope>NUCLEOTIDE SEQUENCE [LARGE SCALE GENOMIC DNA]</scope>
    <source>
        <strain evidence="11 12">DSM 19938</strain>
    </source>
</reference>
<dbReference type="STRING" id="408657.SAMN04487995_0893"/>